<evidence type="ECO:0000256" key="2">
    <source>
        <dbReference type="ARBA" id="ARBA00023136"/>
    </source>
</evidence>
<dbReference type="GeneID" id="93650411"/>
<protein>
    <submittedName>
        <fullName evidence="6">PEX11</fullName>
    </submittedName>
</protein>
<gene>
    <name evidence="6" type="ORF">I9W82_001782</name>
</gene>
<dbReference type="OrthoDB" id="411017at2759"/>
<evidence type="ECO:0000256" key="4">
    <source>
        <dbReference type="ARBA" id="ARBA00046271"/>
    </source>
</evidence>
<keyword evidence="5" id="KW-1133">Transmembrane helix</keyword>
<dbReference type="Proteomes" id="UP000669133">
    <property type="component" value="Unassembled WGS sequence"/>
</dbReference>
<name>A0A8H8DC36_9ASCO</name>
<comment type="subcellular location">
    <subcellularLocation>
        <location evidence="4">Peroxisome membrane</location>
    </subcellularLocation>
</comment>
<dbReference type="RefSeq" id="XP_067549018.1">
    <property type="nucleotide sequence ID" value="XM_067690565.1"/>
</dbReference>
<keyword evidence="3" id="KW-0576">Peroxisome</keyword>
<evidence type="ECO:0000313" key="7">
    <source>
        <dbReference type="Proteomes" id="UP000669133"/>
    </source>
</evidence>
<evidence type="ECO:0000313" key="6">
    <source>
        <dbReference type="EMBL" id="KAG5419902.1"/>
    </source>
</evidence>
<dbReference type="GO" id="GO:0016559">
    <property type="term" value="P:peroxisome fission"/>
    <property type="evidence" value="ECO:0007669"/>
    <property type="project" value="InterPro"/>
</dbReference>
<evidence type="ECO:0000256" key="3">
    <source>
        <dbReference type="ARBA" id="ARBA00023140"/>
    </source>
</evidence>
<comment type="caution">
    <text evidence="6">The sequence shown here is derived from an EMBL/GenBank/DDBJ whole genome shotgun (WGS) entry which is preliminary data.</text>
</comment>
<keyword evidence="7" id="KW-1185">Reference proteome</keyword>
<keyword evidence="5" id="KW-0812">Transmembrane</keyword>
<keyword evidence="1" id="KW-0962">Peroxisome biogenesis</keyword>
<organism evidence="6 7">
    <name type="scientific">Candida metapsilosis</name>
    <dbReference type="NCBI Taxonomy" id="273372"/>
    <lineage>
        <taxon>Eukaryota</taxon>
        <taxon>Fungi</taxon>
        <taxon>Dikarya</taxon>
        <taxon>Ascomycota</taxon>
        <taxon>Saccharomycotina</taxon>
        <taxon>Pichiomycetes</taxon>
        <taxon>Debaryomycetaceae</taxon>
        <taxon>Candida/Lodderomyces clade</taxon>
        <taxon>Candida</taxon>
    </lineage>
</organism>
<dbReference type="AlphaFoldDB" id="A0A8H8DC36"/>
<dbReference type="PANTHER" id="PTHR12652">
    <property type="entry name" value="PEROXISOMAL BIOGENESIS FACTOR 11"/>
    <property type="match status" value="1"/>
</dbReference>
<evidence type="ECO:0000256" key="1">
    <source>
        <dbReference type="ARBA" id="ARBA00022593"/>
    </source>
</evidence>
<feature type="transmembrane region" description="Helical" evidence="5">
    <location>
        <begin position="106"/>
        <end position="124"/>
    </location>
</feature>
<sequence length="237" mass="27042">MVADSIIYHPTLTKLVKFWDSTPKREKSFRLLAYLSRFLSYYAYKKGYPKETIEMFKGLKNHFSFIRKGMRFFKPVPHLQTAAKAYDNQLMDPVLQVTTIIRNLGYAGYLGIDSVVFAKMLGLIDAKKWPNLGTYASRFWLLGLVAGIIHSLRIITSLSNYKKDSATTTTDEKTKVDEKSIGKQLYQAKRKLVWDLLDSFIALNTLNYLHFTEGDVGLAGVITSLMGLKDMWQATTV</sequence>
<evidence type="ECO:0000256" key="5">
    <source>
        <dbReference type="SAM" id="Phobius"/>
    </source>
</evidence>
<dbReference type="InterPro" id="IPR008733">
    <property type="entry name" value="PEX11"/>
</dbReference>
<keyword evidence="2 5" id="KW-0472">Membrane</keyword>
<dbReference type="EMBL" id="JAEOAQ010000002">
    <property type="protein sequence ID" value="KAG5419902.1"/>
    <property type="molecule type" value="Genomic_DNA"/>
</dbReference>
<reference evidence="6 7" key="1">
    <citation type="submission" date="2020-12" db="EMBL/GenBank/DDBJ databases">
        <title>Effect of drift, selection, and recombination on the evolution of hybrid genomes in Candida yeast pathogens.</title>
        <authorList>
            <person name="Mixao V."/>
            <person name="Ksiezopolska E."/>
            <person name="Saus E."/>
            <person name="Boekhout T."/>
            <person name="Gacser A."/>
            <person name="Gabaldon T."/>
        </authorList>
    </citation>
    <scope>NUCLEOTIDE SEQUENCE [LARGE SCALE GENOMIC DNA]</scope>
    <source>
        <strain evidence="6 7">BP57</strain>
    </source>
</reference>
<dbReference type="Pfam" id="PF05648">
    <property type="entry name" value="PEX11"/>
    <property type="match status" value="1"/>
</dbReference>
<proteinExistence type="predicted"/>
<feature type="transmembrane region" description="Helical" evidence="5">
    <location>
        <begin position="136"/>
        <end position="155"/>
    </location>
</feature>
<dbReference type="PANTHER" id="PTHR12652:SF50">
    <property type="entry name" value="PEROXIN 11"/>
    <property type="match status" value="1"/>
</dbReference>
<accession>A0A8H8DC36</accession>
<dbReference type="GO" id="GO:0005778">
    <property type="term" value="C:peroxisomal membrane"/>
    <property type="evidence" value="ECO:0007669"/>
    <property type="project" value="UniProtKB-SubCell"/>
</dbReference>